<evidence type="ECO:0000256" key="2">
    <source>
        <dbReference type="SAM" id="SignalP"/>
    </source>
</evidence>
<dbReference type="InterPro" id="IPR043738">
    <property type="entry name" value="DUF5683"/>
</dbReference>
<evidence type="ECO:0000259" key="3">
    <source>
        <dbReference type="Pfam" id="PF18935"/>
    </source>
</evidence>
<dbReference type="Proteomes" id="UP000479132">
    <property type="component" value="Unassembled WGS sequence"/>
</dbReference>
<dbReference type="RefSeq" id="WP_165265151.1">
    <property type="nucleotide sequence ID" value="NZ_JAALLS010000001.1"/>
</dbReference>
<feature type="transmembrane region" description="Helical" evidence="1">
    <location>
        <begin position="167"/>
        <end position="187"/>
    </location>
</feature>
<feature type="chain" id="PRO_5027100437" description="DUF5683 domain-containing protein" evidence="2">
    <location>
        <begin position="22"/>
        <end position="225"/>
    </location>
</feature>
<keyword evidence="1" id="KW-0812">Transmembrane</keyword>
<keyword evidence="1" id="KW-0472">Membrane</keyword>
<keyword evidence="5" id="KW-1185">Reference proteome</keyword>
<organism evidence="4 5">
    <name type="scientific">Fodinibius halophilus</name>
    <dbReference type="NCBI Taxonomy" id="1736908"/>
    <lineage>
        <taxon>Bacteria</taxon>
        <taxon>Pseudomonadati</taxon>
        <taxon>Balneolota</taxon>
        <taxon>Balneolia</taxon>
        <taxon>Balneolales</taxon>
        <taxon>Balneolaceae</taxon>
        <taxon>Fodinibius</taxon>
    </lineage>
</organism>
<gene>
    <name evidence="4" type="ORF">G3569_00960</name>
</gene>
<evidence type="ECO:0000313" key="5">
    <source>
        <dbReference type="Proteomes" id="UP000479132"/>
    </source>
</evidence>
<protein>
    <recommendedName>
        <fullName evidence="3">DUF5683 domain-containing protein</fullName>
    </recommendedName>
</protein>
<proteinExistence type="predicted"/>
<feature type="domain" description="DUF5683" evidence="3">
    <location>
        <begin position="71"/>
        <end position="221"/>
    </location>
</feature>
<keyword evidence="2" id="KW-0732">Signal</keyword>
<feature type="signal peptide" evidence="2">
    <location>
        <begin position="1"/>
        <end position="21"/>
    </location>
</feature>
<dbReference type="EMBL" id="JAALLS010000001">
    <property type="protein sequence ID" value="NGP86905.1"/>
    <property type="molecule type" value="Genomic_DNA"/>
</dbReference>
<evidence type="ECO:0000313" key="4">
    <source>
        <dbReference type="EMBL" id="NGP86905.1"/>
    </source>
</evidence>
<evidence type="ECO:0000256" key="1">
    <source>
        <dbReference type="SAM" id="Phobius"/>
    </source>
</evidence>
<reference evidence="4 5" key="1">
    <citation type="submission" date="2020-02" db="EMBL/GenBank/DDBJ databases">
        <title>Aliifodinibius halophilus 2W32, complete genome.</title>
        <authorList>
            <person name="Li Y."/>
            <person name="Wu S."/>
        </authorList>
    </citation>
    <scope>NUCLEOTIDE SEQUENCE [LARGE SCALE GENOMIC DNA]</scope>
    <source>
        <strain evidence="4 5">2W32</strain>
    </source>
</reference>
<sequence length="225" mass="25180">MKSWIACSIYLTLSLSFTILAGVVPALGQGHTNNISTDISYYSEYSSLPSTPLVRSSYSDSTKNTITPGLPNPKSVMFKSMIIPGWGQIINKQIWKVPIVYGLLGGLGYYSVHLTKQYHDYRAAYYNLNPDTDNDLRFGPTPSYIPGDANLRELRNIRNKYRNRRDLVYVGIVLAYGLNIVDAYVFAHMRSFDVSKDLSMRPRIQPAITAQATPGISLSIDLITK</sequence>
<dbReference type="AlphaFoldDB" id="A0A6M1T146"/>
<keyword evidence="1" id="KW-1133">Transmembrane helix</keyword>
<accession>A0A6M1T146</accession>
<comment type="caution">
    <text evidence="4">The sequence shown here is derived from an EMBL/GenBank/DDBJ whole genome shotgun (WGS) entry which is preliminary data.</text>
</comment>
<name>A0A6M1T146_9BACT</name>
<dbReference type="Pfam" id="PF18935">
    <property type="entry name" value="DUF5683"/>
    <property type="match status" value="1"/>
</dbReference>